<keyword evidence="2" id="KW-1185">Reference proteome</keyword>
<protein>
    <submittedName>
        <fullName evidence="1">Uncharacterized protein</fullName>
    </submittedName>
</protein>
<dbReference type="OrthoDB" id="2535391at2759"/>
<evidence type="ECO:0000313" key="1">
    <source>
        <dbReference type="EMBL" id="RPB01109.1"/>
    </source>
</evidence>
<gene>
    <name evidence="1" type="ORF">L873DRAFT_1677900</name>
</gene>
<dbReference type="STRING" id="1336337.A0A3N4JVQ2"/>
<organism evidence="1 2">
    <name type="scientific">Choiromyces venosus 120613-1</name>
    <dbReference type="NCBI Taxonomy" id="1336337"/>
    <lineage>
        <taxon>Eukaryota</taxon>
        <taxon>Fungi</taxon>
        <taxon>Dikarya</taxon>
        <taxon>Ascomycota</taxon>
        <taxon>Pezizomycotina</taxon>
        <taxon>Pezizomycetes</taxon>
        <taxon>Pezizales</taxon>
        <taxon>Tuberaceae</taxon>
        <taxon>Choiromyces</taxon>
    </lineage>
</organism>
<reference evidence="1 2" key="1">
    <citation type="journal article" date="2018" name="Nat. Ecol. Evol.">
        <title>Pezizomycetes genomes reveal the molecular basis of ectomycorrhizal truffle lifestyle.</title>
        <authorList>
            <person name="Murat C."/>
            <person name="Payen T."/>
            <person name="Noel B."/>
            <person name="Kuo A."/>
            <person name="Morin E."/>
            <person name="Chen J."/>
            <person name="Kohler A."/>
            <person name="Krizsan K."/>
            <person name="Balestrini R."/>
            <person name="Da Silva C."/>
            <person name="Montanini B."/>
            <person name="Hainaut M."/>
            <person name="Levati E."/>
            <person name="Barry K.W."/>
            <person name="Belfiori B."/>
            <person name="Cichocki N."/>
            <person name="Clum A."/>
            <person name="Dockter R.B."/>
            <person name="Fauchery L."/>
            <person name="Guy J."/>
            <person name="Iotti M."/>
            <person name="Le Tacon F."/>
            <person name="Lindquist E.A."/>
            <person name="Lipzen A."/>
            <person name="Malagnac F."/>
            <person name="Mello A."/>
            <person name="Molinier V."/>
            <person name="Miyauchi S."/>
            <person name="Poulain J."/>
            <person name="Riccioni C."/>
            <person name="Rubini A."/>
            <person name="Sitrit Y."/>
            <person name="Splivallo R."/>
            <person name="Traeger S."/>
            <person name="Wang M."/>
            <person name="Zifcakova L."/>
            <person name="Wipf D."/>
            <person name="Zambonelli A."/>
            <person name="Paolocci F."/>
            <person name="Nowrousian M."/>
            <person name="Ottonello S."/>
            <person name="Baldrian P."/>
            <person name="Spatafora J.W."/>
            <person name="Henrissat B."/>
            <person name="Nagy L.G."/>
            <person name="Aury J.M."/>
            <person name="Wincker P."/>
            <person name="Grigoriev I.V."/>
            <person name="Bonfante P."/>
            <person name="Martin F.M."/>
        </authorList>
    </citation>
    <scope>NUCLEOTIDE SEQUENCE [LARGE SCALE GENOMIC DNA]</scope>
    <source>
        <strain evidence="1 2">120613-1</strain>
    </source>
</reference>
<accession>A0A3N4JVQ2</accession>
<proteinExistence type="predicted"/>
<dbReference type="EMBL" id="ML120375">
    <property type="protein sequence ID" value="RPB01109.1"/>
    <property type="molecule type" value="Genomic_DNA"/>
</dbReference>
<name>A0A3N4JVQ2_9PEZI</name>
<evidence type="ECO:0000313" key="2">
    <source>
        <dbReference type="Proteomes" id="UP000276215"/>
    </source>
</evidence>
<dbReference type="AlphaFoldDB" id="A0A3N4JVQ2"/>
<dbReference type="Proteomes" id="UP000276215">
    <property type="component" value="Unassembled WGS sequence"/>
</dbReference>
<sequence length="187" mass="20471">MPSSPPPRQEVQISSTAASDTRNSEDLIIYCCVCYLPASSAGSDRAINSARGKSNGYPTFWLASCGHIVCSSHVFPNGVPLEAASKTYTCPYCKNDGISLAGVGAGEVPVDLRDYFRPESELLEDVAGAIKFRTNNLIRIAKHYKKLSETLTTKVEDQRRVLLKVKDELIRGKELKGSVLIRQALHN</sequence>